<comment type="subcellular location">
    <subcellularLocation>
        <location evidence="1">Membrane</location>
        <topology evidence="1">Multi-pass membrane protein</topology>
    </subcellularLocation>
</comment>
<comment type="caution">
    <text evidence="10">The sequence shown here is derived from an EMBL/GenBank/DDBJ whole genome shotgun (WGS) entry which is preliminary data.</text>
</comment>
<keyword evidence="3 9" id="KW-0812">Transmembrane</keyword>
<evidence type="ECO:0000313" key="10">
    <source>
        <dbReference type="EMBL" id="GIX79109.1"/>
    </source>
</evidence>
<dbReference type="AlphaFoldDB" id="A0AAV4N6Q5"/>
<feature type="transmembrane region" description="Helical" evidence="9">
    <location>
        <begin position="127"/>
        <end position="144"/>
    </location>
</feature>
<comment type="catalytic activity">
    <reaction evidence="8">
        <text>a 1-O-(1Z-alkenyl)-sn-glycero-3-phosphocholine + H2O = a 2,3-saturated aldehyde + sn-glycerol 3-phosphocholine</text>
        <dbReference type="Rhea" id="RHEA:22544"/>
        <dbReference type="ChEBI" id="CHEBI:15377"/>
        <dbReference type="ChEBI" id="CHEBI:16870"/>
        <dbReference type="ChEBI" id="CHEBI:73359"/>
        <dbReference type="ChEBI" id="CHEBI:77287"/>
        <dbReference type="EC" id="3.3.2.2"/>
    </reaction>
</comment>
<keyword evidence="11" id="KW-1185">Reference proteome</keyword>
<evidence type="ECO:0000256" key="2">
    <source>
        <dbReference type="ARBA" id="ARBA00007375"/>
    </source>
</evidence>
<keyword evidence="5 9" id="KW-0472">Membrane</keyword>
<protein>
    <recommendedName>
        <fullName evidence="6">lysoplasmalogenase</fullName>
        <ecNumber evidence="6">3.3.2.2</ecNumber>
    </recommendedName>
</protein>
<feature type="transmembrane region" description="Helical" evidence="9">
    <location>
        <begin position="102"/>
        <end position="120"/>
    </location>
</feature>
<dbReference type="EC" id="3.3.2.2" evidence="6"/>
<keyword evidence="4 9" id="KW-1133">Transmembrane helix</keyword>
<evidence type="ECO:0000313" key="11">
    <source>
        <dbReference type="Proteomes" id="UP001054837"/>
    </source>
</evidence>
<feature type="transmembrane region" description="Helical" evidence="9">
    <location>
        <begin position="182"/>
        <end position="206"/>
    </location>
</feature>
<dbReference type="GO" id="GO:0016020">
    <property type="term" value="C:membrane"/>
    <property type="evidence" value="ECO:0007669"/>
    <property type="project" value="UniProtKB-SubCell"/>
</dbReference>
<evidence type="ECO:0000256" key="1">
    <source>
        <dbReference type="ARBA" id="ARBA00004141"/>
    </source>
</evidence>
<dbReference type="EMBL" id="BPLQ01001154">
    <property type="protein sequence ID" value="GIX79109.1"/>
    <property type="molecule type" value="Genomic_DNA"/>
</dbReference>
<feature type="transmembrane region" description="Helical" evidence="9">
    <location>
        <begin position="35"/>
        <end position="65"/>
    </location>
</feature>
<gene>
    <name evidence="10" type="primary">Tmem86a</name>
    <name evidence="10" type="ORF">CDAR_45641</name>
</gene>
<evidence type="ECO:0000256" key="8">
    <source>
        <dbReference type="ARBA" id="ARBA00049560"/>
    </source>
</evidence>
<organism evidence="10 11">
    <name type="scientific">Caerostris darwini</name>
    <dbReference type="NCBI Taxonomy" id="1538125"/>
    <lineage>
        <taxon>Eukaryota</taxon>
        <taxon>Metazoa</taxon>
        <taxon>Ecdysozoa</taxon>
        <taxon>Arthropoda</taxon>
        <taxon>Chelicerata</taxon>
        <taxon>Arachnida</taxon>
        <taxon>Araneae</taxon>
        <taxon>Araneomorphae</taxon>
        <taxon>Entelegynae</taxon>
        <taxon>Araneoidea</taxon>
        <taxon>Araneidae</taxon>
        <taxon>Caerostris</taxon>
    </lineage>
</organism>
<dbReference type="Proteomes" id="UP001054837">
    <property type="component" value="Unassembled WGS sequence"/>
</dbReference>
<dbReference type="Pfam" id="PF07947">
    <property type="entry name" value="YhhN"/>
    <property type="match status" value="1"/>
</dbReference>
<name>A0AAV4N6Q5_9ARAC</name>
<accession>A0AAV4N6Q5</accession>
<dbReference type="InterPro" id="IPR012506">
    <property type="entry name" value="TMEM86B-like"/>
</dbReference>
<reference evidence="10 11" key="1">
    <citation type="submission" date="2021-06" db="EMBL/GenBank/DDBJ databases">
        <title>Caerostris darwini draft genome.</title>
        <authorList>
            <person name="Kono N."/>
            <person name="Arakawa K."/>
        </authorList>
    </citation>
    <scope>NUCLEOTIDE SEQUENCE [LARGE SCALE GENOMIC DNA]</scope>
</reference>
<dbReference type="PANTHER" id="PTHR31885">
    <property type="entry name" value="GH04784P"/>
    <property type="match status" value="1"/>
</dbReference>
<feature type="transmembrane region" description="Helical" evidence="9">
    <location>
        <begin position="150"/>
        <end position="170"/>
    </location>
</feature>
<sequence>MLTDNMEEFSAYWTSPKVVLKCVGPKLVPFFKTVAIFFVLATPSPCWFACLIKSLPVLCLCGFVLYHGMSLGEKHAYARRILLGLLFSCIGDILLIWPCCFIWGMLSFAIAHLLYISAFGMKPLNPIAGMVCAIAGTMGCFVLLGGCEGAYVVLIPIYIFLLMFMVWRAVARVQLFEDLWTWTKLCSCGGGILFAISDLLIGLNMFHSPIPYAQTFVMITYYAAQLGIALSVVDSTSIAIISAAHSTDNNHCCQHLGNNSSEKKNVILKPKNEQFYLRPSHRRLKNSE</sequence>
<evidence type="ECO:0000256" key="7">
    <source>
        <dbReference type="ARBA" id="ARBA00049458"/>
    </source>
</evidence>
<dbReference type="PANTHER" id="PTHR31885:SF6">
    <property type="entry name" value="GH04784P"/>
    <property type="match status" value="1"/>
</dbReference>
<evidence type="ECO:0000256" key="3">
    <source>
        <dbReference type="ARBA" id="ARBA00022692"/>
    </source>
</evidence>
<feature type="transmembrane region" description="Helical" evidence="9">
    <location>
        <begin position="212"/>
        <end position="233"/>
    </location>
</feature>
<proteinExistence type="inferred from homology"/>
<evidence type="ECO:0000256" key="5">
    <source>
        <dbReference type="ARBA" id="ARBA00023136"/>
    </source>
</evidence>
<comment type="catalytic activity">
    <reaction evidence="7">
        <text>a 1-O-(1Z-alkenyl)-sn-glycero-3-phosphoethanolamine + H2O = a 2,3-saturated aldehyde + sn-glycero-3-phosphoethanolamine</text>
        <dbReference type="Rhea" id="RHEA:16905"/>
        <dbReference type="ChEBI" id="CHEBI:15377"/>
        <dbReference type="ChEBI" id="CHEBI:73359"/>
        <dbReference type="ChEBI" id="CHEBI:77288"/>
        <dbReference type="ChEBI" id="CHEBI:143890"/>
        <dbReference type="EC" id="3.3.2.2"/>
    </reaction>
</comment>
<dbReference type="GO" id="GO:0047408">
    <property type="term" value="F:alkenylglycerophosphocholine hydrolase activity"/>
    <property type="evidence" value="ECO:0007669"/>
    <property type="project" value="UniProtKB-EC"/>
</dbReference>
<evidence type="ECO:0000256" key="9">
    <source>
        <dbReference type="SAM" id="Phobius"/>
    </source>
</evidence>
<comment type="similarity">
    <text evidence="2">Belongs to the TMEM86 family.</text>
</comment>
<evidence type="ECO:0000256" key="6">
    <source>
        <dbReference type="ARBA" id="ARBA00035673"/>
    </source>
</evidence>
<evidence type="ECO:0000256" key="4">
    <source>
        <dbReference type="ARBA" id="ARBA00022989"/>
    </source>
</evidence>